<reference evidence="4" key="1">
    <citation type="journal article" date="2021" name="PeerJ">
        <title>Extensive microbial diversity within the chicken gut microbiome revealed by metagenomics and culture.</title>
        <authorList>
            <person name="Gilroy R."/>
            <person name="Ravi A."/>
            <person name="Getino M."/>
            <person name="Pursley I."/>
            <person name="Horton D.L."/>
            <person name="Alikhan N.F."/>
            <person name="Baker D."/>
            <person name="Gharbi K."/>
            <person name="Hall N."/>
            <person name="Watson M."/>
            <person name="Adriaenssens E.M."/>
            <person name="Foster-Nyarko E."/>
            <person name="Jarju S."/>
            <person name="Secka A."/>
            <person name="Antonio M."/>
            <person name="Oren A."/>
            <person name="Chaudhuri R.R."/>
            <person name="La Ragione R."/>
            <person name="Hildebrand F."/>
            <person name="Pallen M.J."/>
        </authorList>
    </citation>
    <scope>NUCLEOTIDE SEQUENCE</scope>
    <source>
        <strain evidence="4">ChiBcec18-1249</strain>
    </source>
</reference>
<dbReference type="PANTHER" id="PTHR10908">
    <property type="entry name" value="SEROTONIN N-ACETYLTRANSFERASE"/>
    <property type="match status" value="1"/>
</dbReference>
<dbReference type="GO" id="GO:0008080">
    <property type="term" value="F:N-acetyltransferase activity"/>
    <property type="evidence" value="ECO:0007669"/>
    <property type="project" value="UniProtKB-ARBA"/>
</dbReference>
<sequence>MHIRTATPADAAALAAVEAACFPPAEAATAAEIADRLAHYASHFWLLEDEDGTLVSFVDGMVTDEPRLRDEMYENAALHDEDGAWQMIFGVNTLPSYRRRGCAGQVLRRVIADARAQGRKGCVLTCKDALVHYYAQFGFVNEGVSQSTHGGVVWYDMRLSFS</sequence>
<gene>
    <name evidence="4" type="ORF">H9787_10620</name>
</gene>
<dbReference type="InterPro" id="IPR000182">
    <property type="entry name" value="GNAT_dom"/>
</dbReference>
<protein>
    <submittedName>
        <fullName evidence="4">GNAT family N-acetyltransferase</fullName>
    </submittedName>
</protein>
<feature type="domain" description="N-acetyltransferase" evidence="3">
    <location>
        <begin position="1"/>
        <end position="160"/>
    </location>
</feature>
<organism evidence="4 5">
    <name type="scientific">Candidatus Oscillibacter excrementigallinarum</name>
    <dbReference type="NCBI Taxonomy" id="2838716"/>
    <lineage>
        <taxon>Bacteria</taxon>
        <taxon>Bacillati</taxon>
        <taxon>Bacillota</taxon>
        <taxon>Clostridia</taxon>
        <taxon>Eubacteriales</taxon>
        <taxon>Oscillospiraceae</taxon>
        <taxon>Oscillibacter</taxon>
    </lineage>
</organism>
<dbReference type="PANTHER" id="PTHR10908:SF0">
    <property type="entry name" value="SEROTONIN N-ACETYLTRANSFERASE"/>
    <property type="match status" value="1"/>
</dbReference>
<dbReference type="AlphaFoldDB" id="A0A9D2LK18"/>
<dbReference type="InterPro" id="IPR016181">
    <property type="entry name" value="Acyl_CoA_acyltransferase"/>
</dbReference>
<dbReference type="SUPFAM" id="SSF55729">
    <property type="entry name" value="Acyl-CoA N-acyltransferases (Nat)"/>
    <property type="match status" value="1"/>
</dbReference>
<accession>A0A9D2LK18</accession>
<dbReference type="PROSITE" id="PS51186">
    <property type="entry name" value="GNAT"/>
    <property type="match status" value="1"/>
</dbReference>
<dbReference type="Gene3D" id="3.40.630.30">
    <property type="match status" value="1"/>
</dbReference>
<dbReference type="Proteomes" id="UP000823824">
    <property type="component" value="Unassembled WGS sequence"/>
</dbReference>
<dbReference type="EMBL" id="DWZJ01000098">
    <property type="protein sequence ID" value="HJB14144.1"/>
    <property type="molecule type" value="Genomic_DNA"/>
</dbReference>
<evidence type="ECO:0000256" key="2">
    <source>
        <dbReference type="ARBA" id="ARBA00023315"/>
    </source>
</evidence>
<dbReference type="Pfam" id="PF00583">
    <property type="entry name" value="Acetyltransf_1"/>
    <property type="match status" value="1"/>
</dbReference>
<evidence type="ECO:0000259" key="3">
    <source>
        <dbReference type="PROSITE" id="PS51186"/>
    </source>
</evidence>
<evidence type="ECO:0000313" key="4">
    <source>
        <dbReference type="EMBL" id="HJB14144.1"/>
    </source>
</evidence>
<keyword evidence="1" id="KW-0808">Transferase</keyword>
<evidence type="ECO:0000256" key="1">
    <source>
        <dbReference type="ARBA" id="ARBA00022679"/>
    </source>
</evidence>
<dbReference type="InterPro" id="IPR051635">
    <property type="entry name" value="SNAT-like"/>
</dbReference>
<evidence type="ECO:0000313" key="5">
    <source>
        <dbReference type="Proteomes" id="UP000823824"/>
    </source>
</evidence>
<keyword evidence="2" id="KW-0012">Acyltransferase</keyword>
<dbReference type="CDD" id="cd04301">
    <property type="entry name" value="NAT_SF"/>
    <property type="match status" value="1"/>
</dbReference>
<proteinExistence type="predicted"/>
<reference evidence="4" key="2">
    <citation type="submission" date="2021-04" db="EMBL/GenBank/DDBJ databases">
        <authorList>
            <person name="Gilroy R."/>
        </authorList>
    </citation>
    <scope>NUCLEOTIDE SEQUENCE</scope>
    <source>
        <strain evidence="4">ChiBcec18-1249</strain>
    </source>
</reference>
<comment type="caution">
    <text evidence="4">The sequence shown here is derived from an EMBL/GenBank/DDBJ whole genome shotgun (WGS) entry which is preliminary data.</text>
</comment>
<name>A0A9D2LK18_9FIRM</name>